<sequence>MAGFIGRERELGQLRSRYQSGRFECVIVYGRRRIGKTELIKEFTRDKPAILFSAVENNIGKNVAALSAGIATYRNGTEGNAAGPVPVFANFSDAIEEVFRLAERERLICVIDEYPYLVKADASVSSVLQHAIDRHKDTSRLMFILSGSSMSFMERQVLGYQSPLYGRRTAQIKLEPFDYATARRFVPAMSHEDAAVVYGLTGGVPQYLLQIDDELGIEENLRRNILDPSCYLFEEPAKLLQEELRKPYEYNGIIEAIASGASRFNDIALGSHIDAHTLSPYLRNLIDLGLVERETPFDRPASRKAVYRIRDSFFRFWYRYVPTYMTLIQFGHADVAAAQVMADLPRFMGPVFEGMCRQWLWINNATDAVPFLLLHAGRWWGGDPATQRQEEIDIVATGMDRSQTLYCECKWRNQPTGVEELRLLQHRSDLVPSDDRHWMLFSKSGFTEELVDVAAGDTRVSLVPFADM</sequence>
<dbReference type="AlphaFoldDB" id="A0A938WZH0"/>
<dbReference type="SUPFAM" id="SSF52540">
    <property type="entry name" value="P-loop containing nucleoside triphosphate hydrolases"/>
    <property type="match status" value="1"/>
</dbReference>
<dbReference type="Pfam" id="PF03008">
    <property type="entry name" value="DUF234"/>
    <property type="match status" value="1"/>
</dbReference>
<dbReference type="PANTHER" id="PTHR34704">
    <property type="entry name" value="ATPASE"/>
    <property type="match status" value="1"/>
</dbReference>
<keyword evidence="4" id="KW-1185">Reference proteome</keyword>
<reference evidence="3" key="2">
    <citation type="journal article" date="2021" name="Sci. Rep.">
        <title>The distribution of antibiotic resistance genes in chicken gut microbiota commensals.</title>
        <authorList>
            <person name="Juricova H."/>
            <person name="Matiasovicova J."/>
            <person name="Kubasova T."/>
            <person name="Cejkova D."/>
            <person name="Rychlik I."/>
        </authorList>
    </citation>
    <scope>NUCLEOTIDE SEQUENCE</scope>
    <source>
        <strain evidence="3">An836</strain>
    </source>
</reference>
<keyword evidence="3" id="KW-0547">Nucleotide-binding</keyword>
<dbReference type="RefSeq" id="WP_204469742.1">
    <property type="nucleotide sequence ID" value="NZ_JACLYU010000033.1"/>
</dbReference>
<dbReference type="SUPFAM" id="SSF52980">
    <property type="entry name" value="Restriction endonuclease-like"/>
    <property type="match status" value="1"/>
</dbReference>
<gene>
    <name evidence="3" type="ORF">H7U32_09005</name>
</gene>
<evidence type="ECO:0000313" key="4">
    <source>
        <dbReference type="Proteomes" id="UP000718821"/>
    </source>
</evidence>
<accession>A0A938WZH0</accession>
<dbReference type="InterPro" id="IPR004256">
    <property type="entry name" value="DUF234"/>
</dbReference>
<dbReference type="Gene3D" id="1.10.10.10">
    <property type="entry name" value="Winged helix-like DNA-binding domain superfamily/Winged helix DNA-binding domain"/>
    <property type="match status" value="1"/>
</dbReference>
<dbReference type="InterPro" id="IPR011579">
    <property type="entry name" value="ATPase_dom"/>
</dbReference>
<dbReference type="SUPFAM" id="SSF46785">
    <property type="entry name" value="Winged helix' DNA-binding domain"/>
    <property type="match status" value="1"/>
</dbReference>
<organism evidence="3 4">
    <name type="scientific">Bifidobacterium pullorum subsp. saeculare</name>
    <dbReference type="NCBI Taxonomy" id="78257"/>
    <lineage>
        <taxon>Bacteria</taxon>
        <taxon>Bacillati</taxon>
        <taxon>Actinomycetota</taxon>
        <taxon>Actinomycetes</taxon>
        <taxon>Bifidobacteriales</taxon>
        <taxon>Bifidobacteriaceae</taxon>
        <taxon>Bifidobacterium</taxon>
    </lineage>
</organism>
<dbReference type="InterPro" id="IPR027417">
    <property type="entry name" value="P-loop_NTPase"/>
</dbReference>
<evidence type="ECO:0000259" key="2">
    <source>
        <dbReference type="Pfam" id="PF03008"/>
    </source>
</evidence>
<dbReference type="Gene3D" id="3.40.50.300">
    <property type="entry name" value="P-loop containing nucleotide triphosphate hydrolases"/>
    <property type="match status" value="1"/>
</dbReference>
<dbReference type="Pfam" id="PF01637">
    <property type="entry name" value="ATPase_2"/>
    <property type="match status" value="1"/>
</dbReference>
<dbReference type="EMBL" id="JACLYU010000033">
    <property type="protein sequence ID" value="MBM6700425.1"/>
    <property type="molecule type" value="Genomic_DNA"/>
</dbReference>
<feature type="domain" description="ATPase" evidence="1">
    <location>
        <begin position="4"/>
        <end position="210"/>
    </location>
</feature>
<evidence type="ECO:0000313" key="3">
    <source>
        <dbReference type="EMBL" id="MBM6700425.1"/>
    </source>
</evidence>
<comment type="caution">
    <text evidence="3">The sequence shown here is derived from an EMBL/GenBank/DDBJ whole genome shotgun (WGS) entry which is preliminary data.</text>
</comment>
<dbReference type="Proteomes" id="UP000718821">
    <property type="component" value="Unassembled WGS sequence"/>
</dbReference>
<dbReference type="PANTHER" id="PTHR34704:SF2">
    <property type="entry name" value="ATPASE"/>
    <property type="match status" value="1"/>
</dbReference>
<reference evidence="3" key="1">
    <citation type="submission" date="2020-08" db="EMBL/GenBank/DDBJ databases">
        <authorList>
            <person name="Cejkova D."/>
            <person name="Kubasova T."/>
            <person name="Jahodarova E."/>
            <person name="Rychlik I."/>
        </authorList>
    </citation>
    <scope>NUCLEOTIDE SEQUENCE</scope>
    <source>
        <strain evidence="3">An836</strain>
    </source>
</reference>
<dbReference type="InterPro" id="IPR036388">
    <property type="entry name" value="WH-like_DNA-bd_sf"/>
</dbReference>
<evidence type="ECO:0000259" key="1">
    <source>
        <dbReference type="Pfam" id="PF01637"/>
    </source>
</evidence>
<dbReference type="InterPro" id="IPR011335">
    <property type="entry name" value="Restrct_endonuc-II-like"/>
</dbReference>
<dbReference type="GO" id="GO:0005524">
    <property type="term" value="F:ATP binding"/>
    <property type="evidence" value="ECO:0007669"/>
    <property type="project" value="UniProtKB-KW"/>
</dbReference>
<dbReference type="InterPro" id="IPR036390">
    <property type="entry name" value="WH_DNA-bd_sf"/>
</dbReference>
<protein>
    <submittedName>
        <fullName evidence="3">ATP-binding protein</fullName>
    </submittedName>
</protein>
<name>A0A938WZH0_9BIFI</name>
<keyword evidence="3" id="KW-0067">ATP-binding</keyword>
<feature type="domain" description="DUF234" evidence="2">
    <location>
        <begin position="317"/>
        <end position="413"/>
    </location>
</feature>
<proteinExistence type="predicted"/>